<keyword evidence="1" id="KW-0732">Signal</keyword>
<accession>A0A1N6FKM8</accession>
<dbReference type="PROSITE" id="PS51257">
    <property type="entry name" value="PROKAR_LIPOPROTEIN"/>
    <property type="match status" value="1"/>
</dbReference>
<dbReference type="AlphaFoldDB" id="A0A1N6FKM8"/>
<dbReference type="RefSeq" id="WP_074225350.1">
    <property type="nucleotide sequence ID" value="NZ_FSRC01000002.1"/>
</dbReference>
<evidence type="ECO:0000313" key="2">
    <source>
        <dbReference type="EMBL" id="SIN95804.1"/>
    </source>
</evidence>
<dbReference type="OrthoDB" id="823781at2"/>
<evidence type="ECO:0000256" key="1">
    <source>
        <dbReference type="SAM" id="SignalP"/>
    </source>
</evidence>
<proteinExistence type="predicted"/>
<dbReference type="EMBL" id="FSRC01000002">
    <property type="protein sequence ID" value="SIN95804.1"/>
    <property type="molecule type" value="Genomic_DNA"/>
</dbReference>
<gene>
    <name evidence="2" type="ORF">SAMN05444394_2517</name>
</gene>
<dbReference type="STRING" id="226505.SAMN05444394_2517"/>
<name>A0A1N6FKM8_9BACT</name>
<dbReference type="Proteomes" id="UP000185221">
    <property type="component" value="Unassembled WGS sequence"/>
</dbReference>
<protein>
    <submittedName>
        <fullName evidence="2">Uncharacterized protein</fullName>
    </submittedName>
</protein>
<reference evidence="3" key="1">
    <citation type="submission" date="2016-11" db="EMBL/GenBank/DDBJ databases">
        <authorList>
            <person name="Varghese N."/>
            <person name="Submissions S."/>
        </authorList>
    </citation>
    <scope>NUCLEOTIDE SEQUENCE [LARGE SCALE GENOMIC DNA]</scope>
    <source>
        <strain evidence="3">DSM 15292</strain>
    </source>
</reference>
<evidence type="ECO:0000313" key="3">
    <source>
        <dbReference type="Proteomes" id="UP000185221"/>
    </source>
</evidence>
<keyword evidence="3" id="KW-1185">Reference proteome</keyword>
<feature type="chain" id="PRO_5012410309" evidence="1">
    <location>
        <begin position="25"/>
        <end position="167"/>
    </location>
</feature>
<sequence length="167" mass="18710">MKFLFTSLLILLICIQGFSQTQGAQSIFSTGVSGCYSDYYITFHDRGAYEIPDGEHEAVLVVINQGKSECYMAKANVKNGQLVSPTTIQKADGTYIPVARMFKALDQDWLEEQDLETLYTITDGMSNVFQTQEKYHVRLFFHTFIHPDHGGNKKAPPASVLLKSDGM</sequence>
<organism evidence="2 3">
    <name type="scientific">Algoriphagus halophilus</name>
    <dbReference type="NCBI Taxonomy" id="226505"/>
    <lineage>
        <taxon>Bacteria</taxon>
        <taxon>Pseudomonadati</taxon>
        <taxon>Bacteroidota</taxon>
        <taxon>Cytophagia</taxon>
        <taxon>Cytophagales</taxon>
        <taxon>Cyclobacteriaceae</taxon>
        <taxon>Algoriphagus</taxon>
    </lineage>
</organism>
<feature type="signal peptide" evidence="1">
    <location>
        <begin position="1"/>
        <end position="24"/>
    </location>
</feature>